<gene>
    <name evidence="1" type="ORF">CLG85_01330</name>
</gene>
<name>A0A2A3K1G9_9RHOB</name>
<evidence type="ECO:0008006" key="2">
    <source>
        <dbReference type="Google" id="ProtNLM"/>
    </source>
</evidence>
<dbReference type="InterPro" id="IPR021698">
    <property type="entry name" value="DUF3280"/>
</dbReference>
<organism evidence="1">
    <name type="scientific">Alloyangia mangrovi</name>
    <dbReference type="NCBI Taxonomy" id="1779329"/>
    <lineage>
        <taxon>Bacteria</taxon>
        <taxon>Pseudomonadati</taxon>
        <taxon>Pseudomonadota</taxon>
        <taxon>Alphaproteobacteria</taxon>
        <taxon>Rhodobacterales</taxon>
        <taxon>Roseobacteraceae</taxon>
        <taxon>Alloyangia</taxon>
    </lineage>
</organism>
<dbReference type="OrthoDB" id="8089716at2"/>
<dbReference type="AlphaFoldDB" id="A0A2A3K1G9"/>
<proteinExistence type="predicted"/>
<dbReference type="EMBL" id="NTHN01000017">
    <property type="protein sequence ID" value="PBD20927.1"/>
    <property type="molecule type" value="Genomic_DNA"/>
</dbReference>
<accession>A0A2A3K1G9</accession>
<evidence type="ECO:0000313" key="1">
    <source>
        <dbReference type="EMBL" id="PBD20927.1"/>
    </source>
</evidence>
<sequence length="187" mass="20800">MLGCDPPGSRKDLGMRILLQVVRRAAFAIALVSIAAPTARAGTPRPVVVHDMSFINFSQEVDYGARNEAEHARIAMLSDYFRELLEESHRYRLIDPAPLAEDLRKHGEVFTCNHCEAAMARKLGAELSFSGAVQKLSVLVQTVVVRVRDAESGEIVALYQTDIRGNTDIAWKRGLRFLVEERLNALP</sequence>
<protein>
    <recommendedName>
        <fullName evidence="2">DUF2380 domain-containing protein</fullName>
    </recommendedName>
</protein>
<dbReference type="Pfam" id="PF11684">
    <property type="entry name" value="DUF3280"/>
    <property type="match status" value="1"/>
</dbReference>
<reference evidence="1" key="1">
    <citation type="submission" date="2017-09" db="EMBL/GenBank/DDBJ databases">
        <title>Yangia sp. SAOS 153D whole genome sequencing.</title>
        <authorList>
            <person name="Verma A."/>
            <person name="Krishnamurthi S."/>
        </authorList>
    </citation>
    <scope>NUCLEOTIDE SEQUENCE [LARGE SCALE GENOMIC DNA]</scope>
    <source>
        <strain evidence="1">SAOS 153D</strain>
    </source>
</reference>
<comment type="caution">
    <text evidence="1">The sequence shown here is derived from an EMBL/GenBank/DDBJ whole genome shotgun (WGS) entry which is preliminary data.</text>
</comment>